<dbReference type="PIRSF" id="PIRSF021350">
    <property type="entry name" value="UCP021350"/>
    <property type="match status" value="1"/>
</dbReference>
<feature type="domain" description="Helicase Helix-turn-helix" evidence="1">
    <location>
        <begin position="259"/>
        <end position="344"/>
    </location>
</feature>
<evidence type="ECO:0000259" key="1">
    <source>
        <dbReference type="Pfam" id="PF14493"/>
    </source>
</evidence>
<comment type="caution">
    <text evidence="2">The sequence shown here is derived from an EMBL/GenBank/DDBJ whole genome shotgun (WGS) entry which is preliminary data.</text>
</comment>
<accession>A0A942UKC8</accession>
<dbReference type="Gene3D" id="1.10.10.1390">
    <property type="entry name" value="ATP-dependent DNA helicase RecQ"/>
    <property type="match status" value="1"/>
</dbReference>
<dbReference type="EMBL" id="JAGYPN010000001">
    <property type="protein sequence ID" value="MBS4222290.1"/>
    <property type="molecule type" value="Genomic_DNA"/>
</dbReference>
<dbReference type="RefSeq" id="WP_213097245.1">
    <property type="nucleotide sequence ID" value="NZ_JAGYPN010000001.1"/>
</dbReference>
<sequence length="351" mass="41008">MTFLQAVILECLQKINGERTIYSIYHLLTGKKSSQTIQDAHLFQLTHLFKTLPGLKRQQFNAYIDTLHQESYLNEGEESTKYFVSDQGYDAYMTFFQRCPMPEYIQGLKLQDATILMWKRLTLLIQAASHLIHSINRYYPIQRDPEIYTWVRDFLTNYRGGRSRLSKDLFKELHTIFSTDFPENPFLIVARLSGWERIGLTGKQTAEQMGLEETEYHYRFLNGLHFIIQTVTQQRGAFPILNSLITDVYQKVPYTKSTFRTYELLQQDFSILQIAAMRGLKESTIEDHIIEIALSDRDFSIDSFIDQKTAAEISDIAKRLGQRKLKPIKEQVQDISYFQIRLVLARAGEKV</sequence>
<gene>
    <name evidence="2" type="ORF">KHA91_05900</name>
</gene>
<dbReference type="Proteomes" id="UP000676456">
    <property type="component" value="Unassembled WGS sequence"/>
</dbReference>
<dbReference type="Pfam" id="PF14493">
    <property type="entry name" value="HTH_40"/>
    <property type="match status" value="1"/>
</dbReference>
<protein>
    <submittedName>
        <fullName evidence="2">Helix-turn-helix domain-containing protein</fullName>
    </submittedName>
</protein>
<dbReference type="AlphaFoldDB" id="A0A942UKC8"/>
<proteinExistence type="predicted"/>
<evidence type="ECO:0000313" key="2">
    <source>
        <dbReference type="EMBL" id="MBS4222290.1"/>
    </source>
</evidence>
<name>A0A942UKC8_9BACI</name>
<dbReference type="InterPro" id="IPR008308">
    <property type="entry name" value="YpbB-like"/>
</dbReference>
<evidence type="ECO:0000313" key="3">
    <source>
        <dbReference type="Proteomes" id="UP000676456"/>
    </source>
</evidence>
<organism evidence="2 3">
    <name type="scientific">Lederbergia citrea</name>
    <dbReference type="NCBI Taxonomy" id="2833581"/>
    <lineage>
        <taxon>Bacteria</taxon>
        <taxon>Bacillati</taxon>
        <taxon>Bacillota</taxon>
        <taxon>Bacilli</taxon>
        <taxon>Bacillales</taxon>
        <taxon>Bacillaceae</taxon>
        <taxon>Lederbergia</taxon>
    </lineage>
</organism>
<keyword evidence="3" id="KW-1185">Reference proteome</keyword>
<reference evidence="2 3" key="1">
    <citation type="submission" date="2021-05" db="EMBL/GenBank/DDBJ databases">
        <title>Novel Bacillus species.</title>
        <authorList>
            <person name="Liu G."/>
        </authorList>
    </citation>
    <scope>NUCLEOTIDE SEQUENCE [LARGE SCALE GENOMIC DNA]</scope>
    <source>
        <strain evidence="2 3">FJAT-49682</strain>
    </source>
</reference>
<dbReference type="InterPro" id="IPR029491">
    <property type="entry name" value="Helicase_HTH"/>
</dbReference>